<reference evidence="1 2" key="1">
    <citation type="submission" date="2024-07" db="EMBL/GenBank/DDBJ databases">
        <title>Section-level genome sequencing and comparative genomics of Aspergillus sections Usti and Cavernicolus.</title>
        <authorList>
            <consortium name="Lawrence Berkeley National Laboratory"/>
            <person name="Nybo J.L."/>
            <person name="Vesth T.C."/>
            <person name="Theobald S."/>
            <person name="Frisvad J.C."/>
            <person name="Larsen T.O."/>
            <person name="Kjaerboelling I."/>
            <person name="Rothschild-Mancinelli K."/>
            <person name="Lyhne E.K."/>
            <person name="Kogle M.E."/>
            <person name="Barry K."/>
            <person name="Clum A."/>
            <person name="Na H."/>
            <person name="Ledsgaard L."/>
            <person name="Lin J."/>
            <person name="Lipzen A."/>
            <person name="Kuo A."/>
            <person name="Riley R."/>
            <person name="Mondo S."/>
            <person name="Labutti K."/>
            <person name="Haridas S."/>
            <person name="Pangalinan J."/>
            <person name="Salamov A.A."/>
            <person name="Simmons B.A."/>
            <person name="Magnuson J.K."/>
            <person name="Chen J."/>
            <person name="Drula E."/>
            <person name="Henrissat B."/>
            <person name="Wiebenga A."/>
            <person name="Lubbers R.J."/>
            <person name="Gomes A.C."/>
            <person name="Makela M.R."/>
            <person name="Stajich J."/>
            <person name="Grigoriev I.V."/>
            <person name="Mortensen U.H."/>
            <person name="De Vries R.P."/>
            <person name="Baker S.E."/>
            <person name="Andersen M.R."/>
        </authorList>
    </citation>
    <scope>NUCLEOTIDE SEQUENCE [LARGE SCALE GENOMIC DNA]</scope>
    <source>
        <strain evidence="1 2">CBS 209.92</strain>
    </source>
</reference>
<dbReference type="Proteomes" id="UP001610563">
    <property type="component" value="Unassembled WGS sequence"/>
</dbReference>
<name>A0ABR4FTF3_9EURO</name>
<keyword evidence="2" id="KW-1185">Reference proteome</keyword>
<dbReference type="EMBL" id="JBFTWV010000116">
    <property type="protein sequence ID" value="KAL2786494.1"/>
    <property type="molecule type" value="Genomic_DNA"/>
</dbReference>
<gene>
    <name evidence="1" type="ORF">BJX66DRAFT_312642</name>
</gene>
<evidence type="ECO:0008006" key="3">
    <source>
        <dbReference type="Google" id="ProtNLM"/>
    </source>
</evidence>
<proteinExistence type="predicted"/>
<organism evidence="1 2">
    <name type="scientific">Aspergillus keveii</name>
    <dbReference type="NCBI Taxonomy" id="714993"/>
    <lineage>
        <taxon>Eukaryota</taxon>
        <taxon>Fungi</taxon>
        <taxon>Dikarya</taxon>
        <taxon>Ascomycota</taxon>
        <taxon>Pezizomycotina</taxon>
        <taxon>Eurotiomycetes</taxon>
        <taxon>Eurotiomycetidae</taxon>
        <taxon>Eurotiales</taxon>
        <taxon>Aspergillaceae</taxon>
        <taxon>Aspergillus</taxon>
        <taxon>Aspergillus subgen. Nidulantes</taxon>
    </lineage>
</organism>
<evidence type="ECO:0000313" key="1">
    <source>
        <dbReference type="EMBL" id="KAL2786494.1"/>
    </source>
</evidence>
<protein>
    <recommendedName>
        <fullName evidence="3">Secreted protein</fullName>
    </recommendedName>
</protein>
<sequence length="67" mass="7265">MTRATLAGIIAIRISIWSTQPNNVALCACSGVRLILWTPTPLIAPNVRNTMLAVPITIAMETQYKSP</sequence>
<evidence type="ECO:0000313" key="2">
    <source>
        <dbReference type="Proteomes" id="UP001610563"/>
    </source>
</evidence>
<accession>A0ABR4FTF3</accession>
<comment type="caution">
    <text evidence="1">The sequence shown here is derived from an EMBL/GenBank/DDBJ whole genome shotgun (WGS) entry which is preliminary data.</text>
</comment>
<dbReference type="PROSITE" id="PS51257">
    <property type="entry name" value="PROKAR_LIPOPROTEIN"/>
    <property type="match status" value="1"/>
</dbReference>